<dbReference type="PANTHER" id="PTHR24012">
    <property type="entry name" value="RNA BINDING PROTEIN"/>
    <property type="match status" value="1"/>
</dbReference>
<feature type="domain" description="RRM" evidence="14">
    <location>
        <begin position="206"/>
        <end position="283"/>
    </location>
</feature>
<dbReference type="AlphaFoldDB" id="A0AAD5DUV0"/>
<dbReference type="InterPro" id="IPR036053">
    <property type="entry name" value="PABP-dom"/>
</dbReference>
<sequence>MAAPAVATPVEAPAAAAPAAAAPAGAAGAAAPAQNSSLYVGDLDRDVTEAQLFEVFSQIGPVASIRVCRDAVTRRSLGYAYVNYNSALDPSAAERALDQLNYTPLAGRPMRIMWSHRDPAFRKSGVGNIFIKNLDKTVDNKALHDTFSAFGNILSCKVAQDLKGESKGYGFVHYEKDESARLAIEKVNGMLLEGKKRSSDSETKFTNVFVKNLDEGVSEEELKAMFAEHGTVNSCVIMRDDDGKSKGFGFVNFEAPEQAAAAVSALNGKDINGKDLYVGRAQKKAEREAMLRAKFEELRSERIAKYQGMNLYVKNLHDDIDDESLRAEFSQFGTITSAKVMVDSAGKGRGFGFVCYASPEEATRAVTEMNGRMIKGKPIYVALAQRRDVRRAQLEQQYQQRMAMAPGPRGPMGPGMFPPGAPPMFYPPGPRGPMGPGEQRVKQLLGERLFPLVAGLQPDLAGKITGMLLEMDNSELLLLLEDPTALDAKVDEAVQVLKQHNAIPDGALVREKGQQAA</sequence>
<comment type="caution">
    <text evidence="16">The sequence shown here is derived from an EMBL/GenBank/DDBJ whole genome shotgun (WGS) entry which is preliminary data.</text>
</comment>
<reference evidence="16" key="1">
    <citation type="submission" date="2020-11" db="EMBL/GenBank/DDBJ databases">
        <title>Chlorella ohadii genome sequencing and assembly.</title>
        <authorList>
            <person name="Murik O."/>
            <person name="Treves H."/>
            <person name="Kedem I."/>
            <person name="Shotland Y."/>
            <person name="Kaplan A."/>
        </authorList>
    </citation>
    <scope>NUCLEOTIDE SEQUENCE</scope>
    <source>
        <strain evidence="16">1</strain>
    </source>
</reference>
<dbReference type="InterPro" id="IPR002004">
    <property type="entry name" value="PABP_HYD_C"/>
</dbReference>
<evidence type="ECO:0000256" key="4">
    <source>
        <dbReference type="ARBA" id="ARBA00022448"/>
    </source>
</evidence>
<dbReference type="SUPFAM" id="SSF63570">
    <property type="entry name" value="PABC (PABP) domain"/>
    <property type="match status" value="1"/>
</dbReference>
<dbReference type="GO" id="GO:0003723">
    <property type="term" value="F:RNA binding"/>
    <property type="evidence" value="ECO:0007669"/>
    <property type="project" value="UniProtKB-UniRule"/>
</dbReference>
<keyword evidence="17" id="KW-1185">Reference proteome</keyword>
<dbReference type="GO" id="GO:0006397">
    <property type="term" value="P:mRNA processing"/>
    <property type="evidence" value="ECO:0007669"/>
    <property type="project" value="UniProtKB-KW"/>
</dbReference>
<evidence type="ECO:0000256" key="6">
    <source>
        <dbReference type="ARBA" id="ARBA00022664"/>
    </source>
</evidence>
<evidence type="ECO:0000256" key="9">
    <source>
        <dbReference type="ARBA" id="ARBA00022845"/>
    </source>
</evidence>
<evidence type="ECO:0000256" key="12">
    <source>
        <dbReference type="PROSITE-ProRule" id="PRU00176"/>
    </source>
</evidence>
<dbReference type="NCBIfam" id="TIGR01628">
    <property type="entry name" value="PABP-1234"/>
    <property type="match status" value="1"/>
</dbReference>
<comment type="function">
    <text evidence="13">Binds the poly(A) tail of mRNA.</text>
</comment>
<proteinExistence type="inferred from homology"/>
<dbReference type="InterPro" id="IPR000504">
    <property type="entry name" value="RRM_dom"/>
</dbReference>
<keyword evidence="7" id="KW-0677">Repeat</keyword>
<feature type="domain" description="RRM" evidence="14">
    <location>
        <begin position="36"/>
        <end position="117"/>
    </location>
</feature>
<dbReference type="Proteomes" id="UP001205105">
    <property type="component" value="Unassembled WGS sequence"/>
</dbReference>
<dbReference type="Pfam" id="PF00076">
    <property type="entry name" value="RRM_1"/>
    <property type="match status" value="4"/>
</dbReference>
<evidence type="ECO:0000313" key="16">
    <source>
        <dbReference type="EMBL" id="KAI7842818.1"/>
    </source>
</evidence>
<evidence type="ECO:0000256" key="2">
    <source>
        <dbReference type="ARBA" id="ARBA00004496"/>
    </source>
</evidence>
<protein>
    <recommendedName>
        <fullName evidence="13">Polyadenylate-binding protein</fullName>
        <shortName evidence="13">PABP</shortName>
    </recommendedName>
</protein>
<evidence type="ECO:0000259" key="15">
    <source>
        <dbReference type="PROSITE" id="PS51309"/>
    </source>
</evidence>
<evidence type="ECO:0000256" key="11">
    <source>
        <dbReference type="ARBA" id="ARBA00023242"/>
    </source>
</evidence>
<evidence type="ECO:0000259" key="14">
    <source>
        <dbReference type="PROSITE" id="PS50102"/>
    </source>
</evidence>
<keyword evidence="6" id="KW-0507">mRNA processing</keyword>
<dbReference type="GO" id="GO:0005737">
    <property type="term" value="C:cytoplasm"/>
    <property type="evidence" value="ECO:0007669"/>
    <property type="project" value="UniProtKB-SubCell"/>
</dbReference>
<accession>A0AAD5DUV0</accession>
<dbReference type="Gene3D" id="3.30.70.330">
    <property type="match status" value="4"/>
</dbReference>
<feature type="domain" description="RRM" evidence="14">
    <location>
        <begin position="127"/>
        <end position="204"/>
    </location>
</feature>
<evidence type="ECO:0000256" key="1">
    <source>
        <dbReference type="ARBA" id="ARBA00004123"/>
    </source>
</evidence>
<organism evidence="16 17">
    <name type="scientific">Chlorella ohadii</name>
    <dbReference type="NCBI Taxonomy" id="2649997"/>
    <lineage>
        <taxon>Eukaryota</taxon>
        <taxon>Viridiplantae</taxon>
        <taxon>Chlorophyta</taxon>
        <taxon>core chlorophytes</taxon>
        <taxon>Trebouxiophyceae</taxon>
        <taxon>Chlorellales</taxon>
        <taxon>Chlorellaceae</taxon>
        <taxon>Chlorella clade</taxon>
        <taxon>Chlorella</taxon>
    </lineage>
</organism>
<evidence type="ECO:0000256" key="7">
    <source>
        <dbReference type="ARBA" id="ARBA00022737"/>
    </source>
</evidence>
<dbReference type="PROSITE" id="PS50102">
    <property type="entry name" value="RRM"/>
    <property type="match status" value="4"/>
</dbReference>
<comment type="subcellular location">
    <subcellularLocation>
        <location evidence="2 13">Cytoplasm</location>
    </subcellularLocation>
    <subcellularLocation>
        <location evidence="1">Nucleus</location>
    </subcellularLocation>
</comment>
<dbReference type="InterPro" id="IPR003954">
    <property type="entry name" value="RRM_euk-type"/>
</dbReference>
<keyword evidence="10 12" id="KW-0694">RNA-binding</keyword>
<dbReference type="FunFam" id="3.30.70.330:FF:000520">
    <property type="entry name" value="Polyadenylate-binding protein"/>
    <property type="match status" value="1"/>
</dbReference>
<evidence type="ECO:0000256" key="3">
    <source>
        <dbReference type="ARBA" id="ARBA00008557"/>
    </source>
</evidence>
<dbReference type="InterPro" id="IPR006515">
    <property type="entry name" value="PABP_1234"/>
</dbReference>
<dbReference type="InterPro" id="IPR035979">
    <property type="entry name" value="RBD_domain_sf"/>
</dbReference>
<dbReference type="FunFam" id="3.30.70.330:FF:000091">
    <property type="entry name" value="Polyadenylate-binding protein"/>
    <property type="match status" value="1"/>
</dbReference>
<evidence type="ECO:0000256" key="13">
    <source>
        <dbReference type="RuleBase" id="RU362004"/>
    </source>
</evidence>
<dbReference type="Pfam" id="PF00658">
    <property type="entry name" value="MLLE"/>
    <property type="match status" value="1"/>
</dbReference>
<evidence type="ECO:0000256" key="8">
    <source>
        <dbReference type="ARBA" id="ARBA00022816"/>
    </source>
</evidence>
<dbReference type="GO" id="GO:0006417">
    <property type="term" value="P:regulation of translation"/>
    <property type="evidence" value="ECO:0007669"/>
    <property type="project" value="UniProtKB-KW"/>
</dbReference>
<dbReference type="GO" id="GO:0051028">
    <property type="term" value="P:mRNA transport"/>
    <property type="evidence" value="ECO:0007669"/>
    <property type="project" value="UniProtKB-KW"/>
</dbReference>
<dbReference type="InterPro" id="IPR012677">
    <property type="entry name" value="Nucleotide-bd_a/b_plait_sf"/>
</dbReference>
<feature type="domain" description="PABC" evidence="15">
    <location>
        <begin position="425"/>
        <end position="502"/>
    </location>
</feature>
<name>A0AAD5DUV0_9CHLO</name>
<dbReference type="FunFam" id="3.30.70.330:FF:000003">
    <property type="entry name" value="Polyadenylate-binding protein"/>
    <property type="match status" value="1"/>
</dbReference>
<evidence type="ECO:0000256" key="5">
    <source>
        <dbReference type="ARBA" id="ARBA00022490"/>
    </source>
</evidence>
<evidence type="ECO:0000313" key="17">
    <source>
        <dbReference type="Proteomes" id="UP001205105"/>
    </source>
</evidence>
<keyword evidence="5 13" id="KW-0963">Cytoplasm</keyword>
<keyword evidence="4" id="KW-0813">Transport</keyword>
<dbReference type="CDD" id="cd12379">
    <property type="entry name" value="RRM2_I_PABPs"/>
    <property type="match status" value="1"/>
</dbReference>
<dbReference type="InterPro" id="IPR045305">
    <property type="entry name" value="RRM2_I_PABPs"/>
</dbReference>
<dbReference type="CDD" id="cd12380">
    <property type="entry name" value="RRM3_I_PABPs"/>
    <property type="match status" value="1"/>
</dbReference>
<comment type="similarity">
    <text evidence="3 13">Belongs to the polyadenylate-binding protein type-1 family.</text>
</comment>
<feature type="domain" description="RRM" evidence="14">
    <location>
        <begin position="309"/>
        <end position="386"/>
    </location>
</feature>
<evidence type="ECO:0000256" key="10">
    <source>
        <dbReference type="ARBA" id="ARBA00022884"/>
    </source>
</evidence>
<gene>
    <name evidence="16" type="ORF">COHA_003564</name>
</gene>
<keyword evidence="11" id="KW-0539">Nucleus</keyword>
<keyword evidence="8" id="KW-0509">mRNA transport</keyword>
<dbReference type="GO" id="GO:0005634">
    <property type="term" value="C:nucleus"/>
    <property type="evidence" value="ECO:0007669"/>
    <property type="project" value="UniProtKB-SubCell"/>
</dbReference>
<dbReference type="SUPFAM" id="SSF54928">
    <property type="entry name" value="RNA-binding domain, RBD"/>
    <property type="match status" value="2"/>
</dbReference>
<dbReference type="CDD" id="cd12381">
    <property type="entry name" value="RRM4_I_PABPs"/>
    <property type="match status" value="1"/>
</dbReference>
<dbReference type="InterPro" id="IPR034364">
    <property type="entry name" value="PABP_RRM1"/>
</dbReference>
<keyword evidence="9" id="KW-0810">Translation regulation</keyword>
<dbReference type="FunFam" id="3.30.70.330:FF:000648">
    <property type="entry name" value="Polyadenylate-binding protein"/>
    <property type="match status" value="1"/>
</dbReference>
<dbReference type="PROSITE" id="PS51309">
    <property type="entry name" value="PABC"/>
    <property type="match status" value="1"/>
</dbReference>
<dbReference type="Gene3D" id="1.10.1900.10">
    <property type="entry name" value="c-terminal domain of poly(a) binding protein"/>
    <property type="match status" value="1"/>
</dbReference>
<dbReference type="SMART" id="SM00517">
    <property type="entry name" value="PolyA"/>
    <property type="match status" value="1"/>
</dbReference>
<dbReference type="EMBL" id="JADXDR010000048">
    <property type="protein sequence ID" value="KAI7842818.1"/>
    <property type="molecule type" value="Genomic_DNA"/>
</dbReference>
<dbReference type="CDD" id="cd12378">
    <property type="entry name" value="RRM1_I_PABPs"/>
    <property type="match status" value="1"/>
</dbReference>
<dbReference type="SMART" id="SM00360">
    <property type="entry name" value="RRM"/>
    <property type="match status" value="4"/>
</dbReference>
<dbReference type="SMART" id="SM00361">
    <property type="entry name" value="RRM_1"/>
    <property type="match status" value="3"/>
</dbReference>